<comment type="caution">
    <text evidence="2">The sequence shown here is derived from an EMBL/GenBank/DDBJ whole genome shotgun (WGS) entry which is preliminary data.</text>
</comment>
<dbReference type="EMBL" id="LXQA010848277">
    <property type="protein sequence ID" value="MCI73865.1"/>
    <property type="molecule type" value="Genomic_DNA"/>
</dbReference>
<evidence type="ECO:0000313" key="3">
    <source>
        <dbReference type="Proteomes" id="UP000265520"/>
    </source>
</evidence>
<feature type="non-terminal residue" evidence="2">
    <location>
        <position position="1"/>
    </location>
</feature>
<reference evidence="2 3" key="1">
    <citation type="journal article" date="2018" name="Front. Plant Sci.">
        <title>Red Clover (Trifolium pratense) and Zigzag Clover (T. medium) - A Picture of Genomic Similarities and Differences.</title>
        <authorList>
            <person name="Dluhosova J."/>
            <person name="Istvanek J."/>
            <person name="Nedelnik J."/>
            <person name="Repkova J."/>
        </authorList>
    </citation>
    <scope>NUCLEOTIDE SEQUENCE [LARGE SCALE GENOMIC DNA]</scope>
    <source>
        <strain evidence="3">cv. 10/8</strain>
        <tissue evidence="2">Leaf</tissue>
    </source>
</reference>
<dbReference type="Proteomes" id="UP000265520">
    <property type="component" value="Unassembled WGS sequence"/>
</dbReference>
<evidence type="ECO:0000256" key="1">
    <source>
        <dbReference type="SAM" id="MobiDB-lite"/>
    </source>
</evidence>
<evidence type="ECO:0000313" key="2">
    <source>
        <dbReference type="EMBL" id="MCI73865.1"/>
    </source>
</evidence>
<dbReference type="AlphaFoldDB" id="A0A392UQ30"/>
<keyword evidence="3" id="KW-1185">Reference proteome</keyword>
<accession>A0A392UQ30</accession>
<proteinExistence type="predicted"/>
<protein>
    <submittedName>
        <fullName evidence="2">Uncharacterized protein</fullName>
    </submittedName>
</protein>
<organism evidence="2 3">
    <name type="scientific">Trifolium medium</name>
    <dbReference type="NCBI Taxonomy" id="97028"/>
    <lineage>
        <taxon>Eukaryota</taxon>
        <taxon>Viridiplantae</taxon>
        <taxon>Streptophyta</taxon>
        <taxon>Embryophyta</taxon>
        <taxon>Tracheophyta</taxon>
        <taxon>Spermatophyta</taxon>
        <taxon>Magnoliopsida</taxon>
        <taxon>eudicotyledons</taxon>
        <taxon>Gunneridae</taxon>
        <taxon>Pentapetalae</taxon>
        <taxon>rosids</taxon>
        <taxon>fabids</taxon>
        <taxon>Fabales</taxon>
        <taxon>Fabaceae</taxon>
        <taxon>Papilionoideae</taxon>
        <taxon>50 kb inversion clade</taxon>
        <taxon>NPAAA clade</taxon>
        <taxon>Hologalegina</taxon>
        <taxon>IRL clade</taxon>
        <taxon>Trifolieae</taxon>
        <taxon>Trifolium</taxon>
    </lineage>
</organism>
<sequence>KSKMSSGNTSTNSRTTGNASNSVFSSTLNDANITNTSYCAFTDLATSRQHISFEHNSCSGLGNNTVFLQQLI</sequence>
<feature type="region of interest" description="Disordered" evidence="1">
    <location>
        <begin position="1"/>
        <end position="22"/>
    </location>
</feature>
<name>A0A392UQ30_9FABA</name>